<gene>
    <name evidence="1" type="ORF">PROQFM164_S02g000548</name>
</gene>
<name>W6Q829_PENRF</name>
<dbReference type="Proteomes" id="UP000030686">
    <property type="component" value="Unassembled WGS sequence"/>
</dbReference>
<organism evidence="1 2">
    <name type="scientific">Penicillium roqueforti (strain FM164)</name>
    <dbReference type="NCBI Taxonomy" id="1365484"/>
    <lineage>
        <taxon>Eukaryota</taxon>
        <taxon>Fungi</taxon>
        <taxon>Dikarya</taxon>
        <taxon>Ascomycota</taxon>
        <taxon>Pezizomycotina</taxon>
        <taxon>Eurotiomycetes</taxon>
        <taxon>Eurotiomycetidae</taxon>
        <taxon>Eurotiales</taxon>
        <taxon>Aspergillaceae</taxon>
        <taxon>Penicillium</taxon>
    </lineage>
</organism>
<accession>W6Q829</accession>
<keyword evidence="2" id="KW-1185">Reference proteome</keyword>
<sequence>METGALGQTIGQVPDTIRLFDSRIVTIMESDDDDVYSIYKGTLYNSDSVD</sequence>
<protein>
    <submittedName>
        <fullName evidence="1">Genomic scaffold, ProqFM164S02</fullName>
    </submittedName>
</protein>
<reference evidence="1" key="1">
    <citation type="journal article" date="2014" name="Nat. Commun.">
        <title>Multiple recent horizontal transfers of a large genomic region in cheese making fungi.</title>
        <authorList>
            <person name="Cheeseman K."/>
            <person name="Ropars J."/>
            <person name="Renault P."/>
            <person name="Dupont J."/>
            <person name="Gouzy J."/>
            <person name="Branca A."/>
            <person name="Abraham A.L."/>
            <person name="Ceppi M."/>
            <person name="Conseiller E."/>
            <person name="Debuchy R."/>
            <person name="Malagnac F."/>
            <person name="Goarin A."/>
            <person name="Silar P."/>
            <person name="Lacoste S."/>
            <person name="Sallet E."/>
            <person name="Bensimon A."/>
            <person name="Giraud T."/>
            <person name="Brygoo Y."/>
        </authorList>
    </citation>
    <scope>NUCLEOTIDE SEQUENCE [LARGE SCALE GENOMIC DNA]</scope>
    <source>
        <strain evidence="1">FM164</strain>
    </source>
</reference>
<dbReference type="AlphaFoldDB" id="W6Q829"/>
<proteinExistence type="predicted"/>
<dbReference type="EMBL" id="HG792016">
    <property type="protein sequence ID" value="CDM30399.1"/>
    <property type="molecule type" value="Genomic_DNA"/>
</dbReference>
<evidence type="ECO:0000313" key="1">
    <source>
        <dbReference type="EMBL" id="CDM30399.1"/>
    </source>
</evidence>
<evidence type="ECO:0000313" key="2">
    <source>
        <dbReference type="Proteomes" id="UP000030686"/>
    </source>
</evidence>